<gene>
    <name evidence="1" type="ORF">GU334_02660</name>
</gene>
<dbReference type="Pfam" id="PF05133">
    <property type="entry name" value="SPP1_portal"/>
    <property type="match status" value="1"/>
</dbReference>
<accession>A0AAE6YK99</accession>
<protein>
    <submittedName>
        <fullName evidence="1">Phage portal protein</fullName>
    </submittedName>
</protein>
<name>A0AAE6YK99_9LACT</name>
<proteinExistence type="predicted"/>
<evidence type="ECO:0000313" key="1">
    <source>
        <dbReference type="EMBL" id="QIW57887.1"/>
    </source>
</evidence>
<dbReference type="AlphaFoldDB" id="A0AAE6YK99"/>
<dbReference type="InterPro" id="IPR021145">
    <property type="entry name" value="Portal_protein_SPP1_Gp6-like"/>
</dbReference>
<dbReference type="EMBL" id="CP047628">
    <property type="protein sequence ID" value="QIW57887.1"/>
    <property type="molecule type" value="Genomic_DNA"/>
</dbReference>
<evidence type="ECO:0000313" key="2">
    <source>
        <dbReference type="Proteomes" id="UP000501558"/>
    </source>
</evidence>
<sequence>MDIKYLKSDNPSVLSRFIDDAVKTDRQSPIKEKMSEGIKYYDYKHDILKFRLFYYNDDGKFVEETNRSNIKIPHAFFTEQVDQKVQYLLSNPVEFETADTELKTYLEEYIDDDFQLMLQEMVEGASKKAYEFAYVYRATSGKLLFKVADSRKVIVIYDDMNEVIAIIRYYDTDITKDNRKVTVTKAELWDTEKTWFFVSSSDYNNRFILDESQEINPRFHQVVEDSDGNLLGKGFGYIPFLKLSNNKNEKTDLEPIKALIDDYDLMACALSNNLVDFDHPIYAVKGYGKDNLDELVTNLRTKRTVGVSQDGGIDVKTVDIPVTARKTKLETDKEAIYKFGMAFDSSQVGDGNITNIVIKSRYSLLDLKCNKTEIRLRAFIKQLLDIIIQDINERYQKSFTRQQIEVVITRSTMINQSDNAEVEKLEAETKGQLIQNLLDVAPYLDDGSLLKKICAVQELDYDEVLQRLGSQDFSPSKKDVIDSE</sequence>
<dbReference type="RefSeq" id="WP_167841102.1">
    <property type="nucleotide sequence ID" value="NZ_CP047628.1"/>
</dbReference>
<organism evidence="1 2">
    <name type="scientific">Pseudolactococcus raffinolactis</name>
    <dbReference type="NCBI Taxonomy" id="1366"/>
    <lineage>
        <taxon>Bacteria</taxon>
        <taxon>Bacillati</taxon>
        <taxon>Bacillota</taxon>
        <taxon>Bacilli</taxon>
        <taxon>Lactobacillales</taxon>
        <taxon>Streptococcaceae</taxon>
        <taxon>Pseudolactococcus</taxon>
    </lineage>
</organism>
<keyword evidence="2" id="KW-1185">Reference proteome</keyword>
<reference evidence="1 2" key="1">
    <citation type="submission" date="2019-12" db="EMBL/GenBank/DDBJ databases">
        <title>Whole genome sequences of Lactococcus raffinolactis strains isolated from sewage.</title>
        <authorList>
            <person name="Ybazeta G."/>
            <person name="Ross M."/>
            <person name="Brabant-Kirwan D."/>
            <person name="Saleh M."/>
            <person name="Dillon J.A."/>
            <person name="Splinter K."/>
            <person name="Nokhbeh R."/>
        </authorList>
    </citation>
    <scope>NUCLEOTIDE SEQUENCE [LARGE SCALE GENOMIC DNA]</scope>
    <source>
        <strain evidence="1 2">Lr_19_14</strain>
    </source>
</reference>
<dbReference type="Proteomes" id="UP000501558">
    <property type="component" value="Chromosome"/>
</dbReference>